<organism evidence="2 3">
    <name type="scientific">Nitrosospira multiformis</name>
    <dbReference type="NCBI Taxonomy" id="1231"/>
    <lineage>
        <taxon>Bacteria</taxon>
        <taxon>Pseudomonadati</taxon>
        <taxon>Pseudomonadota</taxon>
        <taxon>Betaproteobacteria</taxon>
        <taxon>Nitrosomonadales</taxon>
        <taxon>Nitrosomonadaceae</taxon>
        <taxon>Nitrosospira</taxon>
    </lineage>
</organism>
<evidence type="ECO:0000256" key="1">
    <source>
        <dbReference type="SAM" id="Phobius"/>
    </source>
</evidence>
<evidence type="ECO:0000313" key="3">
    <source>
        <dbReference type="Proteomes" id="UP000183471"/>
    </source>
</evidence>
<keyword evidence="1" id="KW-0472">Membrane</keyword>
<gene>
    <name evidence="2" type="ORF">SAMN05216402_0544</name>
</gene>
<proteinExistence type="predicted"/>
<comment type="caution">
    <text evidence="2">The sequence shown here is derived from an EMBL/GenBank/DDBJ whole genome shotgun (WGS) entry which is preliminary data.</text>
</comment>
<reference evidence="2 3" key="1">
    <citation type="submission" date="2016-10" db="EMBL/GenBank/DDBJ databases">
        <authorList>
            <person name="Varghese N."/>
            <person name="Submissions S."/>
        </authorList>
    </citation>
    <scope>NUCLEOTIDE SEQUENCE [LARGE SCALE GENOMIC DNA]</scope>
    <source>
        <strain evidence="2 3">Nl1</strain>
    </source>
</reference>
<dbReference type="EMBL" id="FNKY01000001">
    <property type="protein sequence ID" value="SDQ35900.1"/>
    <property type="molecule type" value="Genomic_DNA"/>
</dbReference>
<accession>A0ABY0T6U8</accession>
<name>A0ABY0T6U8_9PROT</name>
<sequence length="43" mass="4833">MGINFDIACVVHRRFLPLPDYDAPFLTGVSSMIVMMVATVFTR</sequence>
<protein>
    <submittedName>
        <fullName evidence="2">Uncharacterized protein</fullName>
    </submittedName>
</protein>
<keyword evidence="1" id="KW-0812">Transmembrane</keyword>
<feature type="transmembrane region" description="Helical" evidence="1">
    <location>
        <begin position="23"/>
        <end position="41"/>
    </location>
</feature>
<keyword evidence="1" id="KW-1133">Transmembrane helix</keyword>
<dbReference type="Proteomes" id="UP000183471">
    <property type="component" value="Unassembled WGS sequence"/>
</dbReference>
<keyword evidence="3" id="KW-1185">Reference proteome</keyword>
<evidence type="ECO:0000313" key="2">
    <source>
        <dbReference type="EMBL" id="SDQ35900.1"/>
    </source>
</evidence>